<feature type="transmembrane region" description="Helical" evidence="2">
    <location>
        <begin position="247"/>
        <end position="270"/>
    </location>
</feature>
<evidence type="ECO:0000256" key="1">
    <source>
        <dbReference type="SAM" id="MobiDB-lite"/>
    </source>
</evidence>
<reference evidence="4" key="1">
    <citation type="submission" date="2015-07" db="EMBL/GenBank/DDBJ databases">
        <authorList>
            <person name="Ju K.-S."/>
            <person name="Doroghazi J.R."/>
            <person name="Metcalf W.W."/>
        </authorList>
    </citation>
    <scope>NUCLEOTIDE SEQUENCE [LARGE SCALE GENOMIC DNA]</scope>
    <source>
        <strain evidence="4">NRRL 2290</strain>
    </source>
</reference>
<evidence type="ECO:0000313" key="3">
    <source>
        <dbReference type="EMBL" id="KOG32210.1"/>
    </source>
</evidence>
<feature type="transmembrane region" description="Helical" evidence="2">
    <location>
        <begin position="599"/>
        <end position="619"/>
    </location>
</feature>
<feature type="transmembrane region" description="Helical" evidence="2">
    <location>
        <begin position="81"/>
        <end position="103"/>
    </location>
</feature>
<dbReference type="STRING" id="67356.AQJ84_25370"/>
<feature type="transmembrane region" description="Helical" evidence="2">
    <location>
        <begin position="722"/>
        <end position="739"/>
    </location>
</feature>
<evidence type="ECO:0000313" key="4">
    <source>
        <dbReference type="Proteomes" id="UP000037251"/>
    </source>
</evidence>
<protein>
    <submittedName>
        <fullName evidence="3">Membrane protein</fullName>
    </submittedName>
</protein>
<dbReference type="EMBL" id="LGUS01000185">
    <property type="protein sequence ID" value="KOG32210.1"/>
    <property type="molecule type" value="Genomic_DNA"/>
</dbReference>
<name>A0A0L8L275_9ACTN</name>
<feature type="transmembrane region" description="Helical" evidence="2">
    <location>
        <begin position="799"/>
        <end position="820"/>
    </location>
</feature>
<feature type="transmembrane region" description="Helical" evidence="2">
    <location>
        <begin position="826"/>
        <end position="846"/>
    </location>
</feature>
<dbReference type="OrthoDB" id="3416299at2"/>
<dbReference type="NCBIfam" id="NF047321">
    <property type="entry name" value="SCO7613_CTERM"/>
    <property type="match status" value="1"/>
</dbReference>
<keyword evidence="2" id="KW-0472">Membrane</keyword>
<keyword evidence="2" id="KW-0812">Transmembrane</keyword>
<feature type="transmembrane region" description="Helical" evidence="2">
    <location>
        <begin position="698"/>
        <end position="716"/>
    </location>
</feature>
<sequence>MPYGVTRPTLQGMTHIPPPAEELRLLDAELWQLDARRAQLLARRAWLVAALQSARPAPLAPSGPTPLGPPRSEAPAPRVQNVLLVLGGVLLTIAAIVFTLVSWGHLGIAGRSAVLGAVTLAALAAPVPLLKRGLRSTAESVAGLGLALTVLDAYALHEVALTGVDGTGYAAVAAAVLAVAWAAYGLLPVTGGLRLPLPAALASAQLPLLLWALAADASPYGVTAALLVTAGFDTGVALRARAGSVRVAATVGAYGTGAWGVLAAGWLSWTASGPSAAARAAALLLLGASITLAAAWYGGRSAAGAGGAPAGRDESPEPGAERGHGRKDALGLAVTAGLLTVAAFGGAVRPALPEAWTVPVHLAFGIALLAAVRAVRLPEPVRHGCAWASGTVQALAVLWALPVAGLALLGPVGWVERAWTGAPSDARAAVTFDAPWPPHTGTVPLVLAAVAAVLVLGVRAGEWRPRALCGALGLAWATALSLPAVLELPYAVGLVTFGVTTVAALAAAALALEAVPVRIVPEGAPTAAAPPGAPAQAPAATTAGGLLPPPGLTALVLALVTSLSLAFLSLASRSATLTVLAASAALFAAASWRSRLAPATAPAALAHATALACAAGAALDWQPSHIALLVLTVPAAAAVWAARLGRATATVPVEVAGAAAGLLAAGLAATDPPLLALVLALCAVIAAGTAIRPDRRPVGYAAAALFVLATWVRLAASDVVTPEAYTLPVTVPALLIGGLRRRRDPQTSSWTAYGPGLAATLLPSLVAAWGDTHWTRPLLLGAAALLVTLLGARHHLQAPLLLGGSVLALVALHELAPYLVQVTDALPRWVPPALAGLLLLALGATYERRIRDVRRVREVLGRMN</sequence>
<feature type="transmembrane region" description="Helical" evidence="2">
    <location>
        <begin position="574"/>
        <end position="592"/>
    </location>
</feature>
<feature type="transmembrane region" description="Helical" evidence="2">
    <location>
        <begin position="276"/>
        <end position="297"/>
    </location>
</feature>
<keyword evidence="4" id="KW-1185">Reference proteome</keyword>
<feature type="transmembrane region" description="Helical" evidence="2">
    <location>
        <begin position="109"/>
        <end position="130"/>
    </location>
</feature>
<accession>A0A0L8L275</accession>
<dbReference type="AlphaFoldDB" id="A0A0L8L275"/>
<gene>
    <name evidence="3" type="ORF">ADK37_27350</name>
</gene>
<dbReference type="PATRIC" id="fig|67356.5.peg.5851"/>
<feature type="region of interest" description="Disordered" evidence="1">
    <location>
        <begin position="305"/>
        <end position="326"/>
    </location>
</feature>
<comment type="caution">
    <text evidence="3">The sequence shown here is derived from an EMBL/GenBank/DDBJ whole genome shotgun (WGS) entry which is preliminary data.</text>
</comment>
<feature type="transmembrane region" description="Helical" evidence="2">
    <location>
        <begin position="168"/>
        <end position="187"/>
    </location>
</feature>
<organism evidence="3 4">
    <name type="scientific">Streptomyces resistomycificus</name>
    <dbReference type="NCBI Taxonomy" id="67356"/>
    <lineage>
        <taxon>Bacteria</taxon>
        <taxon>Bacillati</taxon>
        <taxon>Actinomycetota</taxon>
        <taxon>Actinomycetes</taxon>
        <taxon>Kitasatosporales</taxon>
        <taxon>Streptomycetaceae</taxon>
        <taxon>Streptomyces</taxon>
        <taxon>Streptomyces aurantiacus group</taxon>
    </lineage>
</organism>
<feature type="transmembrane region" description="Helical" evidence="2">
    <location>
        <begin position="492"/>
        <end position="512"/>
    </location>
</feature>
<feature type="transmembrane region" description="Helical" evidence="2">
    <location>
        <begin position="387"/>
        <end position="409"/>
    </location>
</feature>
<dbReference type="Proteomes" id="UP000037251">
    <property type="component" value="Unassembled WGS sequence"/>
</dbReference>
<proteinExistence type="predicted"/>
<feature type="transmembrane region" description="Helical" evidence="2">
    <location>
        <begin position="329"/>
        <end position="349"/>
    </location>
</feature>
<feature type="transmembrane region" description="Helical" evidence="2">
    <location>
        <begin position="625"/>
        <end position="642"/>
    </location>
</feature>
<feature type="transmembrane region" description="Helical" evidence="2">
    <location>
        <begin position="355"/>
        <end position="375"/>
    </location>
</feature>
<evidence type="ECO:0000256" key="2">
    <source>
        <dbReference type="SAM" id="Phobius"/>
    </source>
</evidence>
<dbReference type="InterPro" id="IPR058062">
    <property type="entry name" value="SCO7613_C"/>
</dbReference>
<keyword evidence="2" id="KW-1133">Transmembrane helix</keyword>
<feature type="transmembrane region" description="Helical" evidence="2">
    <location>
        <begin position="649"/>
        <end position="668"/>
    </location>
</feature>
<feature type="compositionally biased region" description="Basic and acidic residues" evidence="1">
    <location>
        <begin position="311"/>
        <end position="326"/>
    </location>
</feature>
<feature type="transmembrane region" description="Helical" evidence="2">
    <location>
        <begin position="551"/>
        <end position="568"/>
    </location>
</feature>
<feature type="transmembrane region" description="Helical" evidence="2">
    <location>
        <begin position="751"/>
        <end position="768"/>
    </location>
</feature>
<feature type="transmembrane region" description="Helical" evidence="2">
    <location>
        <begin position="220"/>
        <end position="240"/>
    </location>
</feature>
<feature type="transmembrane region" description="Helical" evidence="2">
    <location>
        <begin position="441"/>
        <end position="460"/>
    </location>
</feature>
<feature type="transmembrane region" description="Helical" evidence="2">
    <location>
        <begin position="674"/>
        <end position="691"/>
    </location>
</feature>
<feature type="transmembrane region" description="Helical" evidence="2">
    <location>
        <begin position="467"/>
        <end position="486"/>
    </location>
</feature>
<feature type="transmembrane region" description="Helical" evidence="2">
    <location>
        <begin position="774"/>
        <end position="792"/>
    </location>
</feature>
<dbReference type="eggNOG" id="COG3087">
    <property type="taxonomic scope" value="Bacteria"/>
</dbReference>